<dbReference type="PANTHER" id="PTHR31885">
    <property type="entry name" value="GH04784P"/>
    <property type="match status" value="1"/>
</dbReference>
<dbReference type="PANTHER" id="PTHR31885:SF6">
    <property type="entry name" value="GH04784P"/>
    <property type="match status" value="1"/>
</dbReference>
<dbReference type="InterPro" id="IPR012506">
    <property type="entry name" value="TMEM86B-like"/>
</dbReference>
<reference evidence="7 8" key="1">
    <citation type="submission" date="2018-04" db="EMBL/GenBank/DDBJ databases">
        <authorList>
            <person name="Li J."/>
        </authorList>
    </citation>
    <scope>NUCLEOTIDE SEQUENCE [LARGE SCALE GENOMIC DNA]</scope>
    <source>
        <strain evidence="8">30A</strain>
    </source>
</reference>
<dbReference type="GO" id="GO:0016020">
    <property type="term" value="C:membrane"/>
    <property type="evidence" value="ECO:0007669"/>
    <property type="project" value="UniProtKB-SubCell"/>
</dbReference>
<feature type="transmembrane region" description="Helical" evidence="6">
    <location>
        <begin position="125"/>
        <end position="142"/>
    </location>
</feature>
<accession>A0A2S0WV19</accession>
<feature type="transmembrane region" description="Helical" evidence="6">
    <location>
        <begin position="93"/>
        <end position="113"/>
    </location>
</feature>
<sequence>MTEPIAAIPAPLQARRRVLSAFAPYLLLSAAHLVFQYVGPAWTDTATKALLMPALLFAVLVAAPSFRGALVLLSAGIVFSWGGDVLLTFRGDGWFVAGLCSFLLAHVAYIVLFLRMPRARRRPPLWSYLYWAWMIVLLGLLLPHAGVLAAPIVLYAAIIGTMAMSASMHGGWIALGGALFVVSDSVLALGRFLPGYEFFGHDFAVMSTYLAAQGLIAWGVVSASGAARAARARIAPARDRRVSATAP</sequence>
<evidence type="ECO:0000256" key="3">
    <source>
        <dbReference type="ARBA" id="ARBA00022692"/>
    </source>
</evidence>
<protein>
    <submittedName>
        <fullName evidence="7">Lysoplasmalogenase</fullName>
    </submittedName>
</protein>
<keyword evidence="3 6" id="KW-0812">Transmembrane</keyword>
<dbReference type="KEGG" id="agm:DCE93_05345"/>
<dbReference type="EMBL" id="CP028913">
    <property type="protein sequence ID" value="AWB95150.1"/>
    <property type="molecule type" value="Genomic_DNA"/>
</dbReference>
<dbReference type="AlphaFoldDB" id="A0A2S0WV19"/>
<comment type="subcellular location">
    <subcellularLocation>
        <location evidence="1">Membrane</location>
        <topology evidence="1">Multi-pass membrane protein</topology>
    </subcellularLocation>
</comment>
<evidence type="ECO:0000256" key="4">
    <source>
        <dbReference type="ARBA" id="ARBA00022989"/>
    </source>
</evidence>
<organism evidence="7 8">
    <name type="scientific">Agromyces badenianii</name>
    <dbReference type="NCBI Taxonomy" id="2080742"/>
    <lineage>
        <taxon>Bacteria</taxon>
        <taxon>Bacillati</taxon>
        <taxon>Actinomycetota</taxon>
        <taxon>Actinomycetes</taxon>
        <taxon>Micrococcales</taxon>
        <taxon>Microbacteriaceae</taxon>
        <taxon>Agromyces</taxon>
    </lineage>
</organism>
<evidence type="ECO:0000256" key="1">
    <source>
        <dbReference type="ARBA" id="ARBA00004141"/>
    </source>
</evidence>
<keyword evidence="8" id="KW-1185">Reference proteome</keyword>
<proteinExistence type="inferred from homology"/>
<keyword evidence="5 6" id="KW-0472">Membrane</keyword>
<evidence type="ECO:0000256" key="6">
    <source>
        <dbReference type="SAM" id="Phobius"/>
    </source>
</evidence>
<dbReference type="RefSeq" id="WP_108594969.1">
    <property type="nucleotide sequence ID" value="NZ_CP028913.1"/>
</dbReference>
<evidence type="ECO:0000313" key="8">
    <source>
        <dbReference type="Proteomes" id="UP000244729"/>
    </source>
</evidence>
<evidence type="ECO:0000313" key="7">
    <source>
        <dbReference type="EMBL" id="AWB95150.1"/>
    </source>
</evidence>
<evidence type="ECO:0000256" key="2">
    <source>
        <dbReference type="ARBA" id="ARBA00007375"/>
    </source>
</evidence>
<feature type="transmembrane region" description="Helical" evidence="6">
    <location>
        <begin position="210"/>
        <end position="230"/>
    </location>
</feature>
<feature type="transmembrane region" description="Helical" evidence="6">
    <location>
        <begin position="172"/>
        <end position="190"/>
    </location>
</feature>
<dbReference type="GO" id="GO:0016787">
    <property type="term" value="F:hydrolase activity"/>
    <property type="evidence" value="ECO:0007669"/>
    <property type="project" value="TreeGrafter"/>
</dbReference>
<feature type="transmembrane region" description="Helical" evidence="6">
    <location>
        <begin position="54"/>
        <end position="81"/>
    </location>
</feature>
<dbReference type="Proteomes" id="UP000244729">
    <property type="component" value="Chromosome"/>
</dbReference>
<dbReference type="OrthoDB" id="4773026at2"/>
<comment type="similarity">
    <text evidence="2">Belongs to the TMEM86 family.</text>
</comment>
<dbReference type="Pfam" id="PF07947">
    <property type="entry name" value="YhhN"/>
    <property type="match status" value="1"/>
</dbReference>
<evidence type="ECO:0000256" key="5">
    <source>
        <dbReference type="ARBA" id="ARBA00023136"/>
    </source>
</evidence>
<keyword evidence="4 6" id="KW-1133">Transmembrane helix</keyword>
<gene>
    <name evidence="7" type="ORF">DCE93_05345</name>
</gene>
<feature type="transmembrane region" description="Helical" evidence="6">
    <location>
        <begin position="22"/>
        <end position="42"/>
    </location>
</feature>
<name>A0A2S0WV19_9MICO</name>